<proteinExistence type="inferred from homology"/>
<dbReference type="InterPro" id="IPR005665">
    <property type="entry name" value="SecF_bac"/>
</dbReference>
<dbReference type="HAMAP" id="MF_01464_B">
    <property type="entry name" value="SecF_B"/>
    <property type="match status" value="1"/>
</dbReference>
<dbReference type="PANTHER" id="PTHR30081:SF8">
    <property type="entry name" value="PROTEIN TRANSLOCASE SUBUNIT SECF"/>
    <property type="match status" value="1"/>
</dbReference>
<evidence type="ECO:0000256" key="6">
    <source>
        <dbReference type="ARBA" id="ARBA00022989"/>
    </source>
</evidence>
<dbReference type="GO" id="GO:0065002">
    <property type="term" value="P:intracellular protein transmembrane transport"/>
    <property type="evidence" value="ECO:0007669"/>
    <property type="project" value="UniProtKB-UniRule"/>
</dbReference>
<dbReference type="InterPro" id="IPR022646">
    <property type="entry name" value="SecD/SecF_CS"/>
</dbReference>
<evidence type="ECO:0000313" key="11">
    <source>
        <dbReference type="EMBL" id="RMA79934.1"/>
    </source>
</evidence>
<sequence>MSEQKTIDFMSRRKWAALFSAILVVASIASIATKGLNFGLDFTGGTLLELEYEQPAELTAIREQLNEAGFAHFTVVNYGSERDVMVRMQGTGSAQLSDSVLTTLRESGERIVLKRGEFVGPQVGNELREQGVLAMLAALAVMMVYVSVRFQYKFSIGAVAALAHDVIITVGIFSFFQWSFDLTVLAAVLAVIGYSLNDTIVVSDHIRENFRKLRSDDAAYVINFAITQTLERTVITSFTTLLVVLSLFYFGGEMIHGFASALLIGIVVGTYSSIYLSANALMSMKLSREDLLLKEKEEIDPNGVV</sequence>
<dbReference type="AlphaFoldDB" id="A0A3M0A6B0"/>
<feature type="transmembrane region" description="Helical" evidence="9">
    <location>
        <begin position="258"/>
        <end position="278"/>
    </location>
</feature>
<dbReference type="OrthoDB" id="9774769at2"/>
<dbReference type="GO" id="GO:0015450">
    <property type="term" value="F:protein-transporting ATPase activity"/>
    <property type="evidence" value="ECO:0007669"/>
    <property type="project" value="InterPro"/>
</dbReference>
<feature type="transmembrane region" description="Helical" evidence="9">
    <location>
        <begin position="155"/>
        <end position="176"/>
    </location>
</feature>
<feature type="domain" description="Protein export membrane protein SecD/SecF C-terminal" evidence="10">
    <location>
        <begin position="102"/>
        <end position="285"/>
    </location>
</feature>
<keyword evidence="6 9" id="KW-1133">Transmembrane helix</keyword>
<keyword evidence="2 9" id="KW-0813">Transport</keyword>
<dbReference type="Proteomes" id="UP000267187">
    <property type="component" value="Unassembled WGS sequence"/>
</dbReference>
<evidence type="ECO:0000256" key="4">
    <source>
        <dbReference type="ARBA" id="ARBA00022692"/>
    </source>
</evidence>
<keyword evidence="3 9" id="KW-1003">Cell membrane</keyword>
<dbReference type="PANTHER" id="PTHR30081">
    <property type="entry name" value="PROTEIN-EXPORT MEMBRANE PROTEIN SEC"/>
    <property type="match status" value="1"/>
</dbReference>
<comment type="subunit">
    <text evidence="9">Forms a complex with SecD. Part of the essential Sec protein translocation apparatus which comprises SecA, SecYEG and auxiliary proteins SecDF-YajC and YidC.</text>
</comment>
<dbReference type="PRINTS" id="PR01755">
    <property type="entry name" value="SECFTRNLCASE"/>
</dbReference>
<dbReference type="InterPro" id="IPR022813">
    <property type="entry name" value="SecD/SecF_arch_bac"/>
</dbReference>
<dbReference type="NCBIfam" id="TIGR00916">
    <property type="entry name" value="2A0604s01"/>
    <property type="match status" value="1"/>
</dbReference>
<keyword evidence="4 9" id="KW-0812">Transmembrane</keyword>
<dbReference type="SUPFAM" id="SSF82866">
    <property type="entry name" value="Multidrug efflux transporter AcrB transmembrane domain"/>
    <property type="match status" value="1"/>
</dbReference>
<dbReference type="InterPro" id="IPR048634">
    <property type="entry name" value="SecD_SecF_C"/>
</dbReference>
<feature type="transmembrane region" description="Helical" evidence="9">
    <location>
        <begin position="234"/>
        <end position="252"/>
    </location>
</feature>
<comment type="subcellular location">
    <subcellularLocation>
        <location evidence="1 9">Cell membrane</location>
        <topology evidence="1 9">Multi-pass membrane protein</topology>
    </subcellularLocation>
</comment>
<dbReference type="RefSeq" id="WP_121876632.1">
    <property type="nucleotide sequence ID" value="NZ_REFJ01000003.1"/>
</dbReference>
<evidence type="ECO:0000256" key="7">
    <source>
        <dbReference type="ARBA" id="ARBA00023010"/>
    </source>
</evidence>
<evidence type="ECO:0000256" key="5">
    <source>
        <dbReference type="ARBA" id="ARBA00022927"/>
    </source>
</evidence>
<evidence type="ECO:0000256" key="8">
    <source>
        <dbReference type="ARBA" id="ARBA00023136"/>
    </source>
</evidence>
<dbReference type="NCBIfam" id="TIGR00966">
    <property type="entry name" value="transloc_SecF"/>
    <property type="match status" value="1"/>
</dbReference>
<accession>A0A3M0A6B0</accession>
<dbReference type="Pfam" id="PF07549">
    <property type="entry name" value="Sec_GG"/>
    <property type="match status" value="1"/>
</dbReference>
<reference evidence="11 12" key="1">
    <citation type="submission" date="2018-10" db="EMBL/GenBank/DDBJ databases">
        <title>Genomic Encyclopedia of Type Strains, Phase IV (KMG-IV): sequencing the most valuable type-strain genomes for metagenomic binning, comparative biology and taxonomic classification.</title>
        <authorList>
            <person name="Goeker M."/>
        </authorList>
    </citation>
    <scope>NUCLEOTIDE SEQUENCE [LARGE SCALE GENOMIC DNA]</scope>
    <source>
        <strain evidence="11 12">DSM 25080</strain>
    </source>
</reference>
<gene>
    <name evidence="9" type="primary">secF</name>
    <name evidence="11" type="ORF">DFR27_1285</name>
</gene>
<dbReference type="GO" id="GO:0043952">
    <property type="term" value="P:protein transport by the Sec complex"/>
    <property type="evidence" value="ECO:0007669"/>
    <property type="project" value="UniProtKB-UniRule"/>
</dbReference>
<comment type="function">
    <text evidence="9">Part of the Sec protein translocase complex. Interacts with the SecYEG preprotein conducting channel. SecDF uses the proton motive force (PMF) to complete protein translocation after the ATP-dependent function of SecA.</text>
</comment>
<name>A0A3M0A6B0_9GAMM</name>
<dbReference type="Pfam" id="PF02355">
    <property type="entry name" value="SecD_SecF_C"/>
    <property type="match status" value="1"/>
</dbReference>
<feature type="transmembrane region" description="Helical" evidence="9">
    <location>
        <begin position="131"/>
        <end position="148"/>
    </location>
</feature>
<evidence type="ECO:0000256" key="1">
    <source>
        <dbReference type="ARBA" id="ARBA00004651"/>
    </source>
</evidence>
<dbReference type="Gene3D" id="1.20.1640.10">
    <property type="entry name" value="Multidrug efflux transporter AcrB transmembrane domain"/>
    <property type="match status" value="1"/>
</dbReference>
<comment type="caution">
    <text evidence="9">Lacks conserved residue(s) required for the propagation of feature annotation.</text>
</comment>
<evidence type="ECO:0000256" key="2">
    <source>
        <dbReference type="ARBA" id="ARBA00022448"/>
    </source>
</evidence>
<evidence type="ECO:0000256" key="3">
    <source>
        <dbReference type="ARBA" id="ARBA00022475"/>
    </source>
</evidence>
<keyword evidence="12" id="KW-1185">Reference proteome</keyword>
<dbReference type="InterPro" id="IPR022645">
    <property type="entry name" value="SecD/SecF_bac"/>
</dbReference>
<protein>
    <recommendedName>
        <fullName evidence="9">Protein-export membrane protein SecF</fullName>
    </recommendedName>
</protein>
<dbReference type="GO" id="GO:0006605">
    <property type="term" value="P:protein targeting"/>
    <property type="evidence" value="ECO:0007669"/>
    <property type="project" value="UniProtKB-UniRule"/>
</dbReference>
<evidence type="ECO:0000259" key="10">
    <source>
        <dbReference type="Pfam" id="PF02355"/>
    </source>
</evidence>
<evidence type="ECO:0000256" key="9">
    <source>
        <dbReference type="HAMAP-Rule" id="MF_01464"/>
    </source>
</evidence>
<organism evidence="11 12">
    <name type="scientific">Umboniibacter marinipuniceus</name>
    <dbReference type="NCBI Taxonomy" id="569599"/>
    <lineage>
        <taxon>Bacteria</taxon>
        <taxon>Pseudomonadati</taxon>
        <taxon>Pseudomonadota</taxon>
        <taxon>Gammaproteobacteria</taxon>
        <taxon>Cellvibrionales</taxon>
        <taxon>Cellvibrionaceae</taxon>
        <taxon>Umboniibacter</taxon>
    </lineage>
</organism>
<dbReference type="InterPro" id="IPR055344">
    <property type="entry name" value="SecD_SecF_C_bact"/>
</dbReference>
<comment type="similarity">
    <text evidence="9">Belongs to the SecD/SecF family. SecF subfamily.</text>
</comment>
<evidence type="ECO:0000313" key="12">
    <source>
        <dbReference type="Proteomes" id="UP000267187"/>
    </source>
</evidence>
<keyword evidence="7 9" id="KW-0811">Translocation</keyword>
<keyword evidence="8 9" id="KW-0472">Membrane</keyword>
<dbReference type="EMBL" id="REFJ01000003">
    <property type="protein sequence ID" value="RMA79934.1"/>
    <property type="molecule type" value="Genomic_DNA"/>
</dbReference>
<dbReference type="GO" id="GO:0005886">
    <property type="term" value="C:plasma membrane"/>
    <property type="evidence" value="ECO:0007669"/>
    <property type="project" value="UniProtKB-SubCell"/>
</dbReference>
<comment type="caution">
    <text evidence="11">The sequence shown here is derived from an EMBL/GenBank/DDBJ whole genome shotgun (WGS) entry which is preliminary data.</text>
</comment>
<feature type="transmembrane region" description="Helical" evidence="9">
    <location>
        <begin position="182"/>
        <end position="202"/>
    </location>
</feature>
<keyword evidence="5 9" id="KW-0653">Protein transport</keyword>